<reference evidence="4" key="1">
    <citation type="journal article" date="2020" name="J Insects Food Feed">
        <title>The yellow mealworm (Tenebrio molitor) genome: a resource for the emerging insects as food and feed industry.</title>
        <authorList>
            <person name="Eriksson T."/>
            <person name="Andere A."/>
            <person name="Kelstrup H."/>
            <person name="Emery V."/>
            <person name="Picard C."/>
        </authorList>
    </citation>
    <scope>NUCLEOTIDE SEQUENCE</scope>
    <source>
        <strain evidence="4">Stoneville</strain>
        <tissue evidence="4">Whole head</tissue>
    </source>
</reference>
<gene>
    <name evidence="4" type="ORF">GEV33_001095</name>
</gene>
<accession>A0A8J6HXT2</accession>
<dbReference type="InterPro" id="IPR032675">
    <property type="entry name" value="LRR_dom_sf"/>
</dbReference>
<dbReference type="Proteomes" id="UP000719412">
    <property type="component" value="Unassembled WGS sequence"/>
</dbReference>
<dbReference type="Gene3D" id="3.80.10.10">
    <property type="entry name" value="Ribonuclease Inhibitor"/>
    <property type="match status" value="2"/>
</dbReference>
<dbReference type="InterPro" id="IPR050328">
    <property type="entry name" value="Dev_Immune_Receptor"/>
</dbReference>
<evidence type="ECO:0000313" key="4">
    <source>
        <dbReference type="EMBL" id="KAH0821696.1"/>
    </source>
</evidence>
<dbReference type="SMART" id="SM00369">
    <property type="entry name" value="LRR_TYP"/>
    <property type="match status" value="6"/>
</dbReference>
<comment type="caution">
    <text evidence="4">The sequence shown here is derived from an EMBL/GenBank/DDBJ whole genome shotgun (WGS) entry which is preliminary data.</text>
</comment>
<sequence>MTLTTLSLNNNKISKWNSDWFLGTPVNSIYLSNNLLEVLPANAFAFGWMFKKVNVPLLAWHIDFSKNRLKKIHPDAFTHINGFMYLSFADNYLGELSPNLFKSVKQINTLDFSDNRIANVERVFDDITVNQLILINNTLSCFPTNVFDVSRINFIFLDGNPLTCGCVQMWKHFQMQNNALVVYNMENLERNCQSSSSENPRFSLLLLFKQLPAKCGHGNISFSAPCRDISRYKFECPDGTAPVKTIRIRHDDTLVEYVNNQPLSVVHIKDQKIPVLTRDSVSNLPNISEIVITGSGVKEMHAGAFHDLPSLKFLNLSGNLLEEIRDEAFSNLVELEWLHLENNRIATLGDKAFNNLPTLQHLFIDNNKIAIWKRECSQKTCLGSC</sequence>
<evidence type="ECO:0000313" key="5">
    <source>
        <dbReference type="Proteomes" id="UP000719412"/>
    </source>
</evidence>
<name>A0A8J6HXT2_TENMO</name>
<dbReference type="Pfam" id="PF13855">
    <property type="entry name" value="LRR_8"/>
    <property type="match status" value="2"/>
</dbReference>
<dbReference type="PANTHER" id="PTHR24373">
    <property type="entry name" value="SLIT RELATED LEUCINE-RICH REPEAT NEURONAL PROTEIN"/>
    <property type="match status" value="1"/>
</dbReference>
<dbReference type="GO" id="GO:0031012">
    <property type="term" value="C:extracellular matrix"/>
    <property type="evidence" value="ECO:0007669"/>
    <property type="project" value="TreeGrafter"/>
</dbReference>
<dbReference type="SUPFAM" id="SSF52058">
    <property type="entry name" value="L domain-like"/>
    <property type="match status" value="2"/>
</dbReference>
<dbReference type="InterPro" id="IPR003591">
    <property type="entry name" value="Leu-rich_rpt_typical-subtyp"/>
</dbReference>
<dbReference type="GO" id="GO:0005615">
    <property type="term" value="C:extracellular space"/>
    <property type="evidence" value="ECO:0007669"/>
    <property type="project" value="TreeGrafter"/>
</dbReference>
<evidence type="ECO:0000256" key="3">
    <source>
        <dbReference type="ARBA" id="ARBA00022737"/>
    </source>
</evidence>
<keyword evidence="5" id="KW-1185">Reference proteome</keyword>
<keyword evidence="3" id="KW-0677">Repeat</keyword>
<evidence type="ECO:0000256" key="2">
    <source>
        <dbReference type="ARBA" id="ARBA00022729"/>
    </source>
</evidence>
<dbReference type="PANTHER" id="PTHR24373:SF370">
    <property type="entry name" value="FISH-LIPS, ISOFORM E"/>
    <property type="match status" value="1"/>
</dbReference>
<protein>
    <submittedName>
        <fullName evidence="4">Uncharacterized protein</fullName>
    </submittedName>
</protein>
<keyword evidence="1" id="KW-0433">Leucine-rich repeat</keyword>
<reference evidence="4" key="2">
    <citation type="submission" date="2021-08" db="EMBL/GenBank/DDBJ databases">
        <authorList>
            <person name="Eriksson T."/>
        </authorList>
    </citation>
    <scope>NUCLEOTIDE SEQUENCE</scope>
    <source>
        <strain evidence="4">Stoneville</strain>
        <tissue evidence="4">Whole head</tissue>
    </source>
</reference>
<dbReference type="InterPro" id="IPR001611">
    <property type="entry name" value="Leu-rich_rpt"/>
</dbReference>
<keyword evidence="2" id="KW-0732">Signal</keyword>
<dbReference type="PROSITE" id="PS51450">
    <property type="entry name" value="LRR"/>
    <property type="match status" value="3"/>
</dbReference>
<proteinExistence type="predicted"/>
<dbReference type="EMBL" id="JABDTM020006685">
    <property type="protein sequence ID" value="KAH0821696.1"/>
    <property type="molecule type" value="Genomic_DNA"/>
</dbReference>
<organism evidence="4 5">
    <name type="scientific">Tenebrio molitor</name>
    <name type="common">Yellow mealworm beetle</name>
    <dbReference type="NCBI Taxonomy" id="7067"/>
    <lineage>
        <taxon>Eukaryota</taxon>
        <taxon>Metazoa</taxon>
        <taxon>Ecdysozoa</taxon>
        <taxon>Arthropoda</taxon>
        <taxon>Hexapoda</taxon>
        <taxon>Insecta</taxon>
        <taxon>Pterygota</taxon>
        <taxon>Neoptera</taxon>
        <taxon>Endopterygota</taxon>
        <taxon>Coleoptera</taxon>
        <taxon>Polyphaga</taxon>
        <taxon>Cucujiformia</taxon>
        <taxon>Tenebrionidae</taxon>
        <taxon>Tenebrio</taxon>
    </lineage>
</organism>
<evidence type="ECO:0000256" key="1">
    <source>
        <dbReference type="ARBA" id="ARBA00022614"/>
    </source>
</evidence>
<dbReference type="AlphaFoldDB" id="A0A8J6HXT2"/>